<dbReference type="CDD" id="cd02440">
    <property type="entry name" value="AdoMet_MTases"/>
    <property type="match status" value="1"/>
</dbReference>
<evidence type="ECO:0000313" key="2">
    <source>
        <dbReference type="EMBL" id="QNP47067.1"/>
    </source>
</evidence>
<gene>
    <name evidence="2" type="ORF">H9L14_03150</name>
</gene>
<sequence length="213" mass="23733">MSKALPAARIVATDLNQAMLDVAATRVSSGNVTFRQADALELPFEDQSFDLVVCQFGVMFYPDKVKGNTEARRVLRDGGHYLFAVWDRIDRNILSNIANESMRELFPDNPPQFMTRGPFSYYDPEWIERDLRSAGFNDIELDTITLDSRSSSAEDGARGLVYGSPMGVELAMDDYGPDALDRVYEKVLKAMREYEGPDGFGAPMTAHIVTAAK</sequence>
<keyword evidence="2" id="KW-0489">Methyltransferase</keyword>
<proteinExistence type="predicted"/>
<evidence type="ECO:0000259" key="1">
    <source>
        <dbReference type="Pfam" id="PF08241"/>
    </source>
</evidence>
<dbReference type="RefSeq" id="WP_187710019.1">
    <property type="nucleotide sequence ID" value="NZ_CP060782.1"/>
</dbReference>
<dbReference type="EMBL" id="CP060782">
    <property type="protein sequence ID" value="QNP47067.1"/>
    <property type="molecule type" value="Genomic_DNA"/>
</dbReference>
<dbReference type="Pfam" id="PF08241">
    <property type="entry name" value="Methyltransf_11"/>
    <property type="match status" value="1"/>
</dbReference>
<dbReference type="GO" id="GO:0008168">
    <property type="term" value="F:methyltransferase activity"/>
    <property type="evidence" value="ECO:0007669"/>
    <property type="project" value="UniProtKB-KW"/>
</dbReference>
<accession>A0ABX6TDJ5</accession>
<dbReference type="PANTHER" id="PTHR43591:SF24">
    <property type="entry name" value="2-METHOXY-6-POLYPRENYL-1,4-BENZOQUINOL METHYLASE, MITOCHONDRIAL"/>
    <property type="match status" value="1"/>
</dbReference>
<dbReference type="SUPFAM" id="SSF53335">
    <property type="entry name" value="S-adenosyl-L-methionine-dependent methyltransferases"/>
    <property type="match status" value="1"/>
</dbReference>
<reference evidence="2 3" key="1">
    <citation type="submission" date="2020-08" db="EMBL/GenBank/DDBJ databases">
        <title>Genome sequence of Sphingomonas sediminicola KACC 15039T.</title>
        <authorList>
            <person name="Hyun D.-W."/>
            <person name="Bae J.-W."/>
        </authorList>
    </citation>
    <scope>NUCLEOTIDE SEQUENCE [LARGE SCALE GENOMIC DNA]</scope>
    <source>
        <strain evidence="2 3">KACC 15039</strain>
    </source>
</reference>
<protein>
    <submittedName>
        <fullName evidence="2">Methyltransferase domain-containing protein</fullName>
    </submittedName>
</protein>
<dbReference type="PANTHER" id="PTHR43591">
    <property type="entry name" value="METHYLTRANSFERASE"/>
    <property type="match status" value="1"/>
</dbReference>
<dbReference type="Proteomes" id="UP000516105">
    <property type="component" value="Chromosome"/>
</dbReference>
<name>A0ABX6TDJ5_9SPHN</name>
<organism evidence="2 3">
    <name type="scientific">Sphingomonas sediminicola</name>
    <dbReference type="NCBI Taxonomy" id="386874"/>
    <lineage>
        <taxon>Bacteria</taxon>
        <taxon>Pseudomonadati</taxon>
        <taxon>Pseudomonadota</taxon>
        <taxon>Alphaproteobacteria</taxon>
        <taxon>Sphingomonadales</taxon>
        <taxon>Sphingomonadaceae</taxon>
        <taxon>Sphingomonas</taxon>
    </lineage>
</organism>
<keyword evidence="2" id="KW-0808">Transferase</keyword>
<dbReference type="GO" id="GO:0032259">
    <property type="term" value="P:methylation"/>
    <property type="evidence" value="ECO:0007669"/>
    <property type="project" value="UniProtKB-KW"/>
</dbReference>
<feature type="domain" description="Methyltransferase type 11" evidence="1">
    <location>
        <begin position="7"/>
        <end position="83"/>
    </location>
</feature>
<keyword evidence="3" id="KW-1185">Reference proteome</keyword>
<dbReference type="InterPro" id="IPR029063">
    <property type="entry name" value="SAM-dependent_MTases_sf"/>
</dbReference>
<evidence type="ECO:0000313" key="3">
    <source>
        <dbReference type="Proteomes" id="UP000516105"/>
    </source>
</evidence>
<dbReference type="Gene3D" id="3.40.50.150">
    <property type="entry name" value="Vaccinia Virus protein VP39"/>
    <property type="match status" value="1"/>
</dbReference>
<dbReference type="InterPro" id="IPR013216">
    <property type="entry name" value="Methyltransf_11"/>
</dbReference>